<dbReference type="GO" id="GO:0003700">
    <property type="term" value="F:DNA-binding transcription factor activity"/>
    <property type="evidence" value="ECO:0007669"/>
    <property type="project" value="InterPro"/>
</dbReference>
<feature type="domain" description="HTH marR-type" evidence="4">
    <location>
        <begin position="4"/>
        <end position="147"/>
    </location>
</feature>
<dbReference type="EMBL" id="AQHW01000017">
    <property type="protein sequence ID" value="KKB53972.1"/>
    <property type="molecule type" value="Genomic_DNA"/>
</dbReference>
<dbReference type="GO" id="GO:0006950">
    <property type="term" value="P:response to stress"/>
    <property type="evidence" value="ECO:0007669"/>
    <property type="project" value="TreeGrafter"/>
</dbReference>
<dbReference type="RefSeq" id="WP_028726793.1">
    <property type="nucleotide sequence ID" value="NZ_AUAE01000010.1"/>
</dbReference>
<evidence type="ECO:0000256" key="1">
    <source>
        <dbReference type="ARBA" id="ARBA00023015"/>
    </source>
</evidence>
<keyword evidence="2" id="KW-0238">DNA-binding</keyword>
<dbReference type="PANTHER" id="PTHR33164:SF64">
    <property type="entry name" value="TRANSCRIPTIONAL REGULATOR SLYA"/>
    <property type="match status" value="1"/>
</dbReference>
<evidence type="ECO:0000256" key="3">
    <source>
        <dbReference type="ARBA" id="ARBA00023163"/>
    </source>
</evidence>
<dbReference type="SMART" id="SM00347">
    <property type="entry name" value="HTH_MARR"/>
    <property type="match status" value="1"/>
</dbReference>
<dbReference type="HOGENOM" id="CLU_083287_18_6_10"/>
<dbReference type="PANTHER" id="PTHR33164">
    <property type="entry name" value="TRANSCRIPTIONAL REGULATOR, MARR FAMILY"/>
    <property type="match status" value="1"/>
</dbReference>
<dbReference type="STRING" id="1203610.HMPREF1536_03553"/>
<dbReference type="InterPro" id="IPR000835">
    <property type="entry name" value="HTH_MarR-typ"/>
</dbReference>
<evidence type="ECO:0000313" key="5">
    <source>
        <dbReference type="EMBL" id="KKB53972.1"/>
    </source>
</evidence>
<sequence length="147" mass="17259">MTTNGELAHELNLLVLKTRMTFRQSIQRLLKQNNVDMTFEMLQIMHCLWKEQGVSQQTLAEKTAKDKACLTNLINNLEKKNWVVRQEDASDRRNKLIFLTPEGEEMARRIKFILKGMYDQVGEQMNPRQMGSCIKQLTKLNEIFDKI</sequence>
<dbReference type="AlphaFoldDB" id="A0A0F5J983"/>
<evidence type="ECO:0000256" key="2">
    <source>
        <dbReference type="ARBA" id="ARBA00023125"/>
    </source>
</evidence>
<dbReference type="PATRIC" id="fig|1203610.3.peg.3621"/>
<accession>A0A0F5J983</accession>
<reference evidence="5 6" key="1">
    <citation type="submission" date="2013-04" db="EMBL/GenBank/DDBJ databases">
        <title>The Genome Sequence of Parabacteroides gordonii DSM 23371.</title>
        <authorList>
            <consortium name="The Broad Institute Genomics Platform"/>
            <person name="Earl A."/>
            <person name="Ward D."/>
            <person name="Feldgarden M."/>
            <person name="Gevers D."/>
            <person name="Martens E."/>
            <person name="Sakamoto M."/>
            <person name="Benno Y."/>
            <person name="Suzuki N."/>
            <person name="Matsunaga N."/>
            <person name="Koshihara K."/>
            <person name="Seki M."/>
            <person name="Komiya H."/>
            <person name="Walker B."/>
            <person name="Young S."/>
            <person name="Zeng Q."/>
            <person name="Gargeya S."/>
            <person name="Fitzgerald M."/>
            <person name="Haas B."/>
            <person name="Abouelleil A."/>
            <person name="Allen A.W."/>
            <person name="Alvarado L."/>
            <person name="Arachchi H.M."/>
            <person name="Berlin A.M."/>
            <person name="Chapman S.B."/>
            <person name="Gainer-Dewar J."/>
            <person name="Goldberg J."/>
            <person name="Griggs A."/>
            <person name="Gujja S."/>
            <person name="Hansen M."/>
            <person name="Howarth C."/>
            <person name="Imamovic A."/>
            <person name="Ireland A."/>
            <person name="Larimer J."/>
            <person name="McCowan C."/>
            <person name="Murphy C."/>
            <person name="Pearson M."/>
            <person name="Poon T.W."/>
            <person name="Priest M."/>
            <person name="Roberts A."/>
            <person name="Saif S."/>
            <person name="Shea T."/>
            <person name="Sisk P."/>
            <person name="Sykes S."/>
            <person name="Wortman J."/>
            <person name="Nusbaum C."/>
            <person name="Birren B."/>
        </authorList>
    </citation>
    <scope>NUCLEOTIDE SEQUENCE [LARGE SCALE GENOMIC DNA]</scope>
    <source>
        <strain evidence="5 6">MS-1</strain>
    </source>
</reference>
<dbReference type="PRINTS" id="PR00598">
    <property type="entry name" value="HTHMARR"/>
</dbReference>
<dbReference type="Pfam" id="PF01047">
    <property type="entry name" value="MarR"/>
    <property type="match status" value="1"/>
</dbReference>
<proteinExistence type="predicted"/>
<dbReference type="PROSITE" id="PS50995">
    <property type="entry name" value="HTH_MARR_2"/>
    <property type="match status" value="1"/>
</dbReference>
<dbReference type="Gene3D" id="1.10.10.10">
    <property type="entry name" value="Winged helix-like DNA-binding domain superfamily/Winged helix DNA-binding domain"/>
    <property type="match status" value="1"/>
</dbReference>
<dbReference type="InterPro" id="IPR039422">
    <property type="entry name" value="MarR/SlyA-like"/>
</dbReference>
<dbReference type="Proteomes" id="UP000033035">
    <property type="component" value="Unassembled WGS sequence"/>
</dbReference>
<dbReference type="GO" id="GO:0003677">
    <property type="term" value="F:DNA binding"/>
    <property type="evidence" value="ECO:0007669"/>
    <property type="project" value="UniProtKB-KW"/>
</dbReference>
<keyword evidence="3" id="KW-0804">Transcription</keyword>
<name>A0A0F5J983_9BACT</name>
<keyword evidence="6" id="KW-1185">Reference proteome</keyword>
<dbReference type="InterPro" id="IPR036390">
    <property type="entry name" value="WH_DNA-bd_sf"/>
</dbReference>
<organism evidence="5 6">
    <name type="scientific">Parabacteroides gordonii MS-1 = DSM 23371</name>
    <dbReference type="NCBI Taxonomy" id="1203610"/>
    <lineage>
        <taxon>Bacteria</taxon>
        <taxon>Pseudomonadati</taxon>
        <taxon>Bacteroidota</taxon>
        <taxon>Bacteroidia</taxon>
        <taxon>Bacteroidales</taxon>
        <taxon>Tannerellaceae</taxon>
        <taxon>Parabacteroides</taxon>
    </lineage>
</organism>
<protein>
    <recommendedName>
        <fullName evidence="4">HTH marR-type domain-containing protein</fullName>
    </recommendedName>
</protein>
<comment type="caution">
    <text evidence="5">The sequence shown here is derived from an EMBL/GenBank/DDBJ whole genome shotgun (WGS) entry which is preliminary data.</text>
</comment>
<gene>
    <name evidence="5" type="ORF">HMPREF1536_03553</name>
</gene>
<evidence type="ECO:0000313" key="6">
    <source>
        <dbReference type="Proteomes" id="UP000033035"/>
    </source>
</evidence>
<dbReference type="InterPro" id="IPR036388">
    <property type="entry name" value="WH-like_DNA-bd_sf"/>
</dbReference>
<dbReference type="SUPFAM" id="SSF46785">
    <property type="entry name" value="Winged helix' DNA-binding domain"/>
    <property type="match status" value="1"/>
</dbReference>
<keyword evidence="1" id="KW-0805">Transcription regulation</keyword>
<evidence type="ECO:0000259" key="4">
    <source>
        <dbReference type="PROSITE" id="PS50995"/>
    </source>
</evidence>